<evidence type="ECO:0000256" key="13">
    <source>
        <dbReference type="SAM" id="MobiDB-lite"/>
    </source>
</evidence>
<dbReference type="OrthoDB" id="6247875at2759"/>
<feature type="DNA-binding region" description="HMG box" evidence="12">
    <location>
        <begin position="211"/>
        <end position="279"/>
    </location>
</feature>
<protein>
    <recommendedName>
        <fullName evidence="11">Transcription factor SOX-30</fullName>
    </recommendedName>
</protein>
<dbReference type="CDD" id="cd22033">
    <property type="entry name" value="HMG-box_SoxH_SOX30"/>
    <property type="match status" value="1"/>
</dbReference>
<evidence type="ECO:0000313" key="15">
    <source>
        <dbReference type="Ensembl" id="ENSFTIP00000018993.1"/>
    </source>
</evidence>
<organism evidence="15 16">
    <name type="scientific">Falco tinnunculus</name>
    <name type="common">Common kestrel</name>
    <dbReference type="NCBI Taxonomy" id="100819"/>
    <lineage>
        <taxon>Eukaryota</taxon>
        <taxon>Metazoa</taxon>
        <taxon>Chordata</taxon>
        <taxon>Craniata</taxon>
        <taxon>Vertebrata</taxon>
        <taxon>Euteleostomi</taxon>
        <taxon>Archelosauria</taxon>
        <taxon>Archosauria</taxon>
        <taxon>Dinosauria</taxon>
        <taxon>Saurischia</taxon>
        <taxon>Theropoda</taxon>
        <taxon>Coelurosauria</taxon>
        <taxon>Aves</taxon>
        <taxon>Neognathae</taxon>
        <taxon>Neoaves</taxon>
        <taxon>Telluraves</taxon>
        <taxon>Australaves</taxon>
        <taxon>Falconiformes</taxon>
        <taxon>Falconidae</taxon>
        <taxon>Falco</taxon>
    </lineage>
</organism>
<dbReference type="InterPro" id="IPR052856">
    <property type="entry name" value="SOX30_TF"/>
</dbReference>
<feature type="region of interest" description="Disordered" evidence="13">
    <location>
        <begin position="70"/>
        <end position="146"/>
    </location>
</feature>
<evidence type="ECO:0000256" key="2">
    <source>
        <dbReference type="ARBA" id="ARBA00022490"/>
    </source>
</evidence>
<evidence type="ECO:0000256" key="6">
    <source>
        <dbReference type="ARBA" id="ARBA00023159"/>
    </source>
</evidence>
<dbReference type="Ensembl" id="ENSFTIT00000019791.1">
    <property type="protein sequence ID" value="ENSFTIP00000018993.1"/>
    <property type="gene ID" value="ENSFTIG00000012523.1"/>
</dbReference>
<comment type="function">
    <text evidence="9">Acts both as a transcriptional activator and a repressor. Binds to the DNA sequence 5'-ACAAT-3' and shows a preference for guanine residues surrounding this core motif. Binds to its own promoter and activates its own transcription. Required to activate the expression of postmeiotic genes involved in spermiogenesis. Binds to the promoter region of CTNNB1 and represses its transcription which leads to inhibition of Wnt signaling. Also inhibits Wnt signaling by binding to the CTNNB1 protein, preventing interaction of CTNNB1 with TCF7L2/TCF4.</text>
</comment>
<evidence type="ECO:0000256" key="8">
    <source>
        <dbReference type="ARBA" id="ARBA00023242"/>
    </source>
</evidence>
<dbReference type="AlphaFoldDB" id="A0A8C4UXG4"/>
<evidence type="ECO:0000256" key="5">
    <source>
        <dbReference type="ARBA" id="ARBA00023125"/>
    </source>
</evidence>
<reference evidence="15" key="1">
    <citation type="submission" date="2025-08" db="UniProtKB">
        <authorList>
            <consortium name="Ensembl"/>
        </authorList>
    </citation>
    <scope>IDENTIFICATION</scope>
</reference>
<keyword evidence="16" id="KW-1185">Reference proteome</keyword>
<dbReference type="GO" id="GO:0005634">
    <property type="term" value="C:nucleus"/>
    <property type="evidence" value="ECO:0007669"/>
    <property type="project" value="UniProtKB-UniRule"/>
</dbReference>
<dbReference type="GO" id="GO:1990837">
    <property type="term" value="F:sequence-specific double-stranded DNA binding"/>
    <property type="evidence" value="ECO:0007669"/>
    <property type="project" value="TreeGrafter"/>
</dbReference>
<dbReference type="GO" id="GO:0005737">
    <property type="term" value="C:cytoplasm"/>
    <property type="evidence" value="ECO:0007669"/>
    <property type="project" value="UniProtKB-SubCell"/>
</dbReference>
<dbReference type="Proteomes" id="UP000694562">
    <property type="component" value="Unplaced"/>
</dbReference>
<dbReference type="InterPro" id="IPR009071">
    <property type="entry name" value="HMG_box_dom"/>
</dbReference>
<dbReference type="PANTHER" id="PTHR47279">
    <property type="entry name" value="TRANSCRIPTION FACTOR SOX-30"/>
    <property type="match status" value="1"/>
</dbReference>
<keyword evidence="3" id="KW-0678">Repressor</keyword>
<proteinExistence type="predicted"/>
<evidence type="ECO:0000256" key="12">
    <source>
        <dbReference type="PROSITE-ProRule" id="PRU00267"/>
    </source>
</evidence>
<dbReference type="InterPro" id="IPR036910">
    <property type="entry name" value="HMG_box_dom_sf"/>
</dbReference>
<dbReference type="GO" id="GO:0001228">
    <property type="term" value="F:DNA-binding transcription activator activity, RNA polymerase II-specific"/>
    <property type="evidence" value="ECO:0007669"/>
    <property type="project" value="UniProtKB-ARBA"/>
</dbReference>
<evidence type="ECO:0000256" key="7">
    <source>
        <dbReference type="ARBA" id="ARBA00023163"/>
    </source>
</evidence>
<evidence type="ECO:0000313" key="16">
    <source>
        <dbReference type="Proteomes" id="UP000694562"/>
    </source>
</evidence>
<feature type="compositionally biased region" description="Basic and acidic residues" evidence="13">
    <location>
        <begin position="70"/>
        <end position="89"/>
    </location>
</feature>
<dbReference type="PROSITE" id="PS50118">
    <property type="entry name" value="HMG_BOX_2"/>
    <property type="match status" value="1"/>
</dbReference>
<keyword evidence="4" id="KW-0805">Transcription regulation</keyword>
<comment type="subunit">
    <text evidence="10">Interacts with CTNNB1, competitively inhibiting CTNNB1-TCF7L2/TCF4 interaction.</text>
</comment>
<keyword evidence="6" id="KW-0010">Activator</keyword>
<evidence type="ECO:0000256" key="3">
    <source>
        <dbReference type="ARBA" id="ARBA00022491"/>
    </source>
</evidence>
<reference evidence="15" key="2">
    <citation type="submission" date="2025-09" db="UniProtKB">
        <authorList>
            <consortium name="Ensembl"/>
        </authorList>
    </citation>
    <scope>IDENTIFICATION</scope>
</reference>
<dbReference type="Pfam" id="PF00505">
    <property type="entry name" value="HMG_box"/>
    <property type="match status" value="1"/>
</dbReference>
<keyword evidence="7" id="KW-0804">Transcription</keyword>
<keyword evidence="2" id="KW-0963">Cytoplasm</keyword>
<dbReference type="SMART" id="SM00398">
    <property type="entry name" value="HMG"/>
    <property type="match status" value="1"/>
</dbReference>
<keyword evidence="5 12" id="KW-0238">DNA-binding</keyword>
<dbReference type="SUPFAM" id="SSF47095">
    <property type="entry name" value="HMG-box"/>
    <property type="match status" value="1"/>
</dbReference>
<feature type="compositionally biased region" description="Basic and acidic residues" evidence="13">
    <location>
        <begin position="1"/>
        <end position="10"/>
    </location>
</feature>
<dbReference type="FunFam" id="1.10.30.10:FF:000027">
    <property type="entry name" value="Transcription factor SOX-30"/>
    <property type="match status" value="1"/>
</dbReference>
<dbReference type="OMA" id="WIYQPRP"/>
<dbReference type="Gene3D" id="1.10.30.10">
    <property type="entry name" value="High mobility group box domain"/>
    <property type="match status" value="1"/>
</dbReference>
<comment type="subcellular location">
    <subcellularLocation>
        <location evidence="1">Cytoplasm</location>
    </subcellularLocation>
</comment>
<keyword evidence="8 12" id="KW-0539">Nucleus</keyword>
<evidence type="ECO:0000256" key="1">
    <source>
        <dbReference type="ARBA" id="ARBA00004496"/>
    </source>
</evidence>
<evidence type="ECO:0000256" key="11">
    <source>
        <dbReference type="ARBA" id="ARBA00070331"/>
    </source>
</evidence>
<evidence type="ECO:0000259" key="14">
    <source>
        <dbReference type="PROSITE" id="PS50118"/>
    </source>
</evidence>
<sequence length="621" mass="68147">MERWLREPPLRPRAAPGSRRRPPPPRPRGEAQGPPRVPHIKVEEPEPGEAGGGLRCFPAPWEGREALGSVRREMAHERGGGGKEPREAVAVKVEPPDVALEPRGVRAGAGAGPAAPPCGPARAGTDERRVQPCEGLGVPPGDQKVAGVRQPLARGSRTQGPLLPVKPVPLKTESLPEPSVKIETKNIPFTVLPSDSGMPDAPFSKDKSGHVKRPMNAFMVWARIHRPALAKANPTANNAEISVQLGLEWSKLTEEQKQPYYDEAYKIQQRHRQEFPGWVYQPRLGKRKRFPLPVSTVFSSTSQSIVTTNPGGIYPFQSPTLSVFIPNVKNSIGHPPCEPPSASCLSASSIQHAGPITLFQTTSASTASVAVPLPALPLHPVISPQHIAEPAQIAGLDVSFGLNCSLERPTPVFNRNPSNITTTIGRISVSNSELPKEYPGVSVFPRGIPLPQTAPFLHSQLYEPPRTHQPASLFGMPPRFSFYHRYFVPGPQYFPSSICPFSRPPFACGNFSSSVPECFGFYKNRYQRQEVMFSAMDEGYPFKQSPEESTRQNQRSSESLQVVPCHSSYNQEQYLSPLQQLDVDVVREVLSPYRPPTPSTSRIVNVTDTDEEEEVKLLQAL</sequence>
<name>A0A8C4UXG4_FALTI</name>
<evidence type="ECO:0000256" key="4">
    <source>
        <dbReference type="ARBA" id="ARBA00023015"/>
    </source>
</evidence>
<evidence type="ECO:0000256" key="9">
    <source>
        <dbReference type="ARBA" id="ARBA00054217"/>
    </source>
</evidence>
<feature type="domain" description="HMG box" evidence="14">
    <location>
        <begin position="211"/>
        <end position="279"/>
    </location>
</feature>
<accession>A0A8C4UXG4</accession>
<dbReference type="PANTHER" id="PTHR47279:SF1">
    <property type="entry name" value="TRANSCRIPTION FACTOR SOX-30"/>
    <property type="match status" value="1"/>
</dbReference>
<evidence type="ECO:0000256" key="10">
    <source>
        <dbReference type="ARBA" id="ARBA00063959"/>
    </source>
</evidence>
<feature type="region of interest" description="Disordered" evidence="13">
    <location>
        <begin position="1"/>
        <end position="58"/>
    </location>
</feature>